<dbReference type="Gene3D" id="3.40.50.300">
    <property type="entry name" value="P-loop containing nucleotide triphosphate hydrolases"/>
    <property type="match status" value="1"/>
</dbReference>
<proteinExistence type="predicted"/>
<comment type="caution">
    <text evidence="6">The sequence shown here is derived from an EMBL/GenBank/DDBJ whole genome shotgun (WGS) entry which is preliminary data.</text>
</comment>
<dbReference type="EMBL" id="AZJI01000005">
    <property type="protein sequence ID" value="ETD23522.1"/>
    <property type="molecule type" value="Genomic_DNA"/>
</dbReference>
<keyword evidence="4" id="KW-0239">DNA-directed DNA polymerase</keyword>
<dbReference type="OrthoDB" id="5329738at2"/>
<dbReference type="RefSeq" id="WP_023928069.1">
    <property type="nucleotide sequence ID" value="NZ_KI669454.1"/>
</dbReference>
<dbReference type="PANTHER" id="PTHR34388">
    <property type="entry name" value="DNA POLYMERASE III SUBUNIT DELTA"/>
    <property type="match status" value="1"/>
</dbReference>
<dbReference type="NCBIfam" id="NF006302">
    <property type="entry name" value="PRK08487.1-5"/>
    <property type="match status" value="1"/>
</dbReference>
<evidence type="ECO:0000256" key="3">
    <source>
        <dbReference type="ARBA" id="ARBA00022705"/>
    </source>
</evidence>
<dbReference type="InterPro" id="IPR010372">
    <property type="entry name" value="DNA_pol3_delta_N"/>
</dbReference>
<dbReference type="Proteomes" id="UP000018731">
    <property type="component" value="Unassembled WGS sequence"/>
</dbReference>
<gene>
    <name evidence="6" type="ORF">HMPREF2086_01327</name>
</gene>
<evidence type="ECO:0000256" key="2">
    <source>
        <dbReference type="ARBA" id="ARBA00022695"/>
    </source>
</evidence>
<dbReference type="eggNOG" id="COG1466">
    <property type="taxonomic scope" value="Bacteria"/>
</dbReference>
<evidence type="ECO:0000256" key="4">
    <source>
        <dbReference type="ARBA" id="ARBA00022932"/>
    </source>
</evidence>
<feature type="domain" description="DNA polymerase III delta N-terminal" evidence="5">
    <location>
        <begin position="19"/>
        <end position="106"/>
    </location>
</feature>
<evidence type="ECO:0000256" key="1">
    <source>
        <dbReference type="ARBA" id="ARBA00022679"/>
    </source>
</evidence>
<dbReference type="Pfam" id="PF06144">
    <property type="entry name" value="DNA_pol3_delta"/>
    <property type="match status" value="1"/>
</dbReference>
<dbReference type="GO" id="GO:0006261">
    <property type="term" value="P:DNA-templated DNA replication"/>
    <property type="evidence" value="ECO:0007669"/>
    <property type="project" value="TreeGrafter"/>
</dbReference>
<dbReference type="STRING" id="1357400.HMPREF2086_01327"/>
<accession>V8C8X7</accession>
<name>V8C8X7_9HELI</name>
<organism evidence="6 7">
    <name type="scientific">Helicobacter macacae MIT 99-5501</name>
    <dbReference type="NCBI Taxonomy" id="1357400"/>
    <lineage>
        <taxon>Bacteria</taxon>
        <taxon>Pseudomonadati</taxon>
        <taxon>Campylobacterota</taxon>
        <taxon>Epsilonproteobacteria</taxon>
        <taxon>Campylobacterales</taxon>
        <taxon>Helicobacteraceae</taxon>
        <taxon>Helicobacter</taxon>
    </lineage>
</organism>
<keyword evidence="7" id="KW-1185">Reference proteome</keyword>
<dbReference type="AlphaFoldDB" id="V8C8X7"/>
<dbReference type="GO" id="GO:0009360">
    <property type="term" value="C:DNA polymerase III complex"/>
    <property type="evidence" value="ECO:0007669"/>
    <property type="project" value="InterPro"/>
</dbReference>
<dbReference type="NCBIfam" id="TIGR01128">
    <property type="entry name" value="holA"/>
    <property type="match status" value="1"/>
</dbReference>
<dbReference type="HOGENOM" id="CLU_073022_0_0_7"/>
<dbReference type="InterPro" id="IPR005790">
    <property type="entry name" value="DNA_polIII_delta"/>
</dbReference>
<evidence type="ECO:0000313" key="7">
    <source>
        <dbReference type="Proteomes" id="UP000018731"/>
    </source>
</evidence>
<dbReference type="InterPro" id="IPR027417">
    <property type="entry name" value="P-loop_NTPase"/>
</dbReference>
<evidence type="ECO:0000259" key="5">
    <source>
        <dbReference type="Pfam" id="PF06144"/>
    </source>
</evidence>
<keyword evidence="3" id="KW-0235">DNA replication</keyword>
<reference evidence="6 7" key="1">
    <citation type="journal article" date="2014" name="Genome Announc.">
        <title>Draft genome sequences of six enterohepatic helicobacter species isolated from humans and one from rhesus macaques.</title>
        <authorList>
            <person name="Shen Z."/>
            <person name="Sheh A."/>
            <person name="Young S.K."/>
            <person name="Abouelliel A."/>
            <person name="Ward D.V."/>
            <person name="Earl A.M."/>
            <person name="Fox J.G."/>
        </authorList>
    </citation>
    <scope>NUCLEOTIDE SEQUENCE [LARGE SCALE GENOMIC DNA]</scope>
    <source>
        <strain evidence="6 7">MIT 99-5501</strain>
    </source>
</reference>
<dbReference type="PANTHER" id="PTHR34388:SF1">
    <property type="entry name" value="DNA POLYMERASE III SUBUNIT DELTA"/>
    <property type="match status" value="1"/>
</dbReference>
<evidence type="ECO:0000313" key="6">
    <source>
        <dbReference type="EMBL" id="ETD23522.1"/>
    </source>
</evidence>
<dbReference type="PATRIC" id="fig|1357400.3.peg.1773"/>
<dbReference type="SUPFAM" id="SSF52540">
    <property type="entry name" value="P-loop containing nucleoside triphosphate hydrolases"/>
    <property type="match status" value="1"/>
</dbReference>
<protein>
    <recommendedName>
        <fullName evidence="5">DNA polymerase III delta N-terminal domain-containing protein</fullName>
    </recommendedName>
</protein>
<dbReference type="GO" id="GO:0003677">
    <property type="term" value="F:DNA binding"/>
    <property type="evidence" value="ECO:0007669"/>
    <property type="project" value="InterPro"/>
</dbReference>
<keyword evidence="1" id="KW-0808">Transferase</keyword>
<keyword evidence="2" id="KW-0548">Nucleotidyltransferase</keyword>
<sequence length="333" mass="38083">MYKKDFDTYLASRTPKAALLYGESDFLIQVYSKKITNALNVIPEVFYYADYSLDSVMNILTQSSLFGDAQVVVLKLDKKLDSKHLKAIMGALKSNENSAIIIEFYQAENKPSAQYARDFKAFATSLHTESNGLSGVVDVRFFTPNARESIDFLRERANSLGIFINNQNLQTLLEMQNNDIALACAELSKFSIIQGEVKREDIAFLCYGLGSVGIEELLERIFSKKSPFLVLEKMLESGLDEMGLMRDMEEYFNKLFLFFAYARANGRIEPKEILGYAPPNLISDEYKRRCLQVRSEEGYLEIFKLLGKWRNELMQGKKSISLQSLIKIQDFIR</sequence>
<dbReference type="GO" id="GO:0003887">
    <property type="term" value="F:DNA-directed DNA polymerase activity"/>
    <property type="evidence" value="ECO:0007669"/>
    <property type="project" value="UniProtKB-KW"/>
</dbReference>